<protein>
    <submittedName>
        <fullName evidence="8">OmpA family protein</fullName>
    </submittedName>
</protein>
<feature type="compositionally biased region" description="Basic and acidic residues" evidence="5">
    <location>
        <begin position="328"/>
        <end position="342"/>
    </location>
</feature>
<evidence type="ECO:0000313" key="8">
    <source>
        <dbReference type="EMBL" id="MDA7415458.1"/>
    </source>
</evidence>
<evidence type="ECO:0000259" key="7">
    <source>
        <dbReference type="PROSITE" id="PS51123"/>
    </source>
</evidence>
<comment type="subcellular location">
    <subcellularLocation>
        <location evidence="1">Cell outer membrane</location>
    </subcellularLocation>
</comment>
<dbReference type="PANTHER" id="PTHR30329">
    <property type="entry name" value="STATOR ELEMENT OF FLAGELLAR MOTOR COMPLEX"/>
    <property type="match status" value="1"/>
</dbReference>
<comment type="caution">
    <text evidence="8">The sequence shown here is derived from an EMBL/GenBank/DDBJ whole genome shotgun (WGS) entry which is preliminary data.</text>
</comment>
<dbReference type="PANTHER" id="PTHR30329:SF21">
    <property type="entry name" value="LIPOPROTEIN YIAD-RELATED"/>
    <property type="match status" value="1"/>
</dbReference>
<dbReference type="Pfam" id="PF00691">
    <property type="entry name" value="OmpA"/>
    <property type="match status" value="1"/>
</dbReference>
<evidence type="ECO:0000256" key="3">
    <source>
        <dbReference type="ARBA" id="ARBA00023237"/>
    </source>
</evidence>
<feature type="domain" description="OmpA-like" evidence="7">
    <location>
        <begin position="228"/>
        <end position="342"/>
    </location>
</feature>
<evidence type="ECO:0000256" key="1">
    <source>
        <dbReference type="ARBA" id="ARBA00004442"/>
    </source>
</evidence>
<dbReference type="InterPro" id="IPR050330">
    <property type="entry name" value="Bact_OuterMem_StrucFunc"/>
</dbReference>
<dbReference type="PRINTS" id="PR01021">
    <property type="entry name" value="OMPADOMAIN"/>
</dbReference>
<feature type="region of interest" description="Disordered" evidence="5">
    <location>
        <begin position="309"/>
        <end position="342"/>
    </location>
</feature>
<keyword evidence="6" id="KW-0732">Signal</keyword>
<dbReference type="AlphaFoldDB" id="A0AAE3N5X0"/>
<reference evidence="8" key="1">
    <citation type="submission" date="2023-01" db="EMBL/GenBank/DDBJ databases">
        <title>Xenophilus mangrovi sp. nov., isolated from soil of Mangrove nature reserve.</title>
        <authorList>
            <person name="Xu S."/>
            <person name="Liu Z."/>
            <person name="Xu Y."/>
        </authorList>
    </citation>
    <scope>NUCLEOTIDE SEQUENCE</scope>
    <source>
        <strain evidence="8">YW8</strain>
    </source>
</reference>
<dbReference type="CDD" id="cd07185">
    <property type="entry name" value="OmpA_C-like"/>
    <property type="match status" value="1"/>
</dbReference>
<feature type="chain" id="PRO_5042009865" evidence="6">
    <location>
        <begin position="33"/>
        <end position="342"/>
    </location>
</feature>
<dbReference type="InterPro" id="IPR036737">
    <property type="entry name" value="OmpA-like_sf"/>
</dbReference>
<dbReference type="EMBL" id="JAQIPB010000001">
    <property type="protein sequence ID" value="MDA7415458.1"/>
    <property type="molecule type" value="Genomic_DNA"/>
</dbReference>
<dbReference type="InterPro" id="IPR006665">
    <property type="entry name" value="OmpA-like"/>
</dbReference>
<organism evidence="8 9">
    <name type="scientific">Xenophilus arseniciresistens</name>
    <dbReference type="NCBI Taxonomy" id="1283306"/>
    <lineage>
        <taxon>Bacteria</taxon>
        <taxon>Pseudomonadati</taxon>
        <taxon>Pseudomonadota</taxon>
        <taxon>Betaproteobacteria</taxon>
        <taxon>Burkholderiales</taxon>
        <taxon>Comamonadaceae</taxon>
        <taxon>Xenophilus</taxon>
    </lineage>
</organism>
<evidence type="ECO:0000313" key="9">
    <source>
        <dbReference type="Proteomes" id="UP001212602"/>
    </source>
</evidence>
<dbReference type="InterPro" id="IPR006664">
    <property type="entry name" value="OMP_bac"/>
</dbReference>
<keyword evidence="2 4" id="KW-0472">Membrane</keyword>
<evidence type="ECO:0000256" key="4">
    <source>
        <dbReference type="PROSITE-ProRule" id="PRU00473"/>
    </source>
</evidence>
<dbReference type="SUPFAM" id="SSF103088">
    <property type="entry name" value="OmpA-like"/>
    <property type="match status" value="1"/>
</dbReference>
<feature type="signal peptide" evidence="6">
    <location>
        <begin position="1"/>
        <end position="32"/>
    </location>
</feature>
<keyword evidence="9" id="KW-1185">Reference proteome</keyword>
<gene>
    <name evidence="8" type="ORF">PGB34_03695</name>
</gene>
<accession>A0AAE3N5X0</accession>
<evidence type="ECO:0000256" key="2">
    <source>
        <dbReference type="ARBA" id="ARBA00023136"/>
    </source>
</evidence>
<keyword evidence="3" id="KW-0998">Cell outer membrane</keyword>
<dbReference type="RefSeq" id="WP_271426711.1">
    <property type="nucleotide sequence ID" value="NZ_JAQIPB010000001.1"/>
</dbReference>
<dbReference type="PROSITE" id="PS51123">
    <property type="entry name" value="OMPA_2"/>
    <property type="match status" value="1"/>
</dbReference>
<dbReference type="GO" id="GO:0009279">
    <property type="term" value="C:cell outer membrane"/>
    <property type="evidence" value="ECO:0007669"/>
    <property type="project" value="UniProtKB-SubCell"/>
</dbReference>
<evidence type="ECO:0000256" key="5">
    <source>
        <dbReference type="SAM" id="MobiDB-lite"/>
    </source>
</evidence>
<proteinExistence type="predicted"/>
<sequence>MPIRALSDRRLLMLLLAGAALWSAGTTQTLRAAEPAKDHPLVGRYEGAVLEAYKGSSYDEAALIQEPLQNWGGARPQRLKVEGKVGLYYYSLPAERSTLEVLRNYEASLRAKGFELLFSCATSDASCYQPRPNSVPTTAPYDFALAFDEPEWPRLGKRGDYVRNYFSTNARYLLARRATPQGTVYASIALSEHRPEVGNYAFVRVVESKAMDSDRIVFVDATAMARSLAGNGRVALYGILFDTDKAELQPASRPTLDEMVKLMRSQPQLKLQVVGHTDNQGGDAHNRDLSQRRSVAVVAALVQAGVDPRRLTHRGAGPVEPVAPNDSEAGRAKNRRVELVKQ</sequence>
<name>A0AAE3N5X0_9BURK</name>
<dbReference type="Gene3D" id="3.30.1330.60">
    <property type="entry name" value="OmpA-like domain"/>
    <property type="match status" value="1"/>
</dbReference>
<dbReference type="Proteomes" id="UP001212602">
    <property type="component" value="Unassembled WGS sequence"/>
</dbReference>
<evidence type="ECO:0000256" key="6">
    <source>
        <dbReference type="SAM" id="SignalP"/>
    </source>
</evidence>